<dbReference type="AlphaFoldDB" id="A0A0H4T7N4"/>
<proteinExistence type="predicted"/>
<dbReference type="EMBL" id="KT007003">
    <property type="protein sequence ID" value="AKQ02755.1"/>
    <property type="molecule type" value="Genomic_DNA"/>
</dbReference>
<accession>A0A0H4T7N4</accession>
<sequence length="254" mass="29652">MQSGPYPTQDIRPYYENLREPMAGFLEVMRAKADWREWHTAPRVFRVEDQAHFIIPLTFDGQSARYSFSFIKEGEHWHFQHLEAITLPFDQLGALPLSDFPDLAESAKAYIREEIEVSQDVRFFNTLAALRDTTAALDWFKDGHGYALAARAWIPFVPRPQAFILYACWEQANLRGNKVVLERLDPDTALVRMSVIYFQLYENAAHLKQQISPEHYRQLYETRWQNRAMAAGWDLDLSCAAHDCTFRFTKAGRR</sequence>
<name>A0A0H4T7N4_9BACT</name>
<reference evidence="1" key="1">
    <citation type="journal article" date="2015" name="ISME J.">
        <title>Aquifer environment selects for microbial species cohorts in sediment and groundwater.</title>
        <authorList>
            <person name="Hug L.A."/>
            <person name="Thomas B.C."/>
            <person name="Brown C.T."/>
            <person name="Frischkorn K.R."/>
            <person name="Williams K.H."/>
            <person name="Tringe S.G."/>
            <person name="Banfield J.F."/>
        </authorList>
    </citation>
    <scope>NUCLEOTIDE SEQUENCE</scope>
</reference>
<organism evidence="1">
    <name type="scientific">uncultured Gemmatimonadetes bacterium Rifle_16ft_4_minimus_37772</name>
    <dbReference type="NCBI Taxonomy" id="1665097"/>
    <lineage>
        <taxon>Bacteria</taxon>
        <taxon>Pseudomonadati</taxon>
        <taxon>Gemmatimonadota</taxon>
        <taxon>environmental samples</taxon>
    </lineage>
</organism>
<evidence type="ECO:0000313" key="1">
    <source>
        <dbReference type="EMBL" id="AKQ02755.1"/>
    </source>
</evidence>
<protein>
    <submittedName>
        <fullName evidence="1">Uncharacterized protein</fullName>
    </submittedName>
</protein>